<dbReference type="Pfam" id="PF01738">
    <property type="entry name" value="DLH"/>
    <property type="match status" value="1"/>
</dbReference>
<dbReference type="AlphaFoldDB" id="A0A953JBX4"/>
<evidence type="ECO:0000313" key="3">
    <source>
        <dbReference type="Proteomes" id="UP000705867"/>
    </source>
</evidence>
<organism evidence="2 3">
    <name type="scientific">Candidatus Nitrobium versatile</name>
    <dbReference type="NCBI Taxonomy" id="2884831"/>
    <lineage>
        <taxon>Bacteria</taxon>
        <taxon>Pseudomonadati</taxon>
        <taxon>Nitrospirota</taxon>
        <taxon>Nitrospiria</taxon>
        <taxon>Nitrospirales</taxon>
        <taxon>Nitrospiraceae</taxon>
        <taxon>Candidatus Nitrobium</taxon>
    </lineage>
</organism>
<dbReference type="Gene3D" id="3.40.50.1820">
    <property type="entry name" value="alpha/beta hydrolase"/>
    <property type="match status" value="1"/>
</dbReference>
<dbReference type="PANTHER" id="PTHR22946">
    <property type="entry name" value="DIENELACTONE HYDROLASE DOMAIN-CONTAINING PROTEIN-RELATED"/>
    <property type="match status" value="1"/>
</dbReference>
<dbReference type="InterPro" id="IPR029058">
    <property type="entry name" value="AB_hydrolase_fold"/>
</dbReference>
<comment type="caution">
    <text evidence="2">The sequence shown here is derived from an EMBL/GenBank/DDBJ whole genome shotgun (WGS) entry which is preliminary data.</text>
</comment>
<dbReference type="Proteomes" id="UP000705867">
    <property type="component" value="Unassembled WGS sequence"/>
</dbReference>
<dbReference type="InterPro" id="IPR002925">
    <property type="entry name" value="Dienelactn_hydro"/>
</dbReference>
<name>A0A953JBX4_9BACT</name>
<sequence>MYYLFFFTAFILLLPRLASAEIRTEVIEYKQDGTVLEGYLAYDTTMKGKRPGVLVIHEWVGINDYIRKRTEQLAKLGYVAFAADIYGKGVRPKDPKEAAAQAKIHKSDRALMRARAMAGLEVLKKQQLTDSKRLAAIGYCFGGTAALELARSGADIAGVVSFHGGLDTPSPADARNIKAKILALHGSEDPVVPLKEVLAFQDEMRSAGVDWQMILYGGALHSFTNPASGNKRDRGVAYDQKADRRSWEAMMLFFKEIFH</sequence>
<evidence type="ECO:0000259" key="1">
    <source>
        <dbReference type="Pfam" id="PF01738"/>
    </source>
</evidence>
<feature type="domain" description="Dienelactone hydrolase" evidence="1">
    <location>
        <begin position="37"/>
        <end position="257"/>
    </location>
</feature>
<dbReference type="EMBL" id="JAIOIV010000049">
    <property type="protein sequence ID" value="MBZ0155815.1"/>
    <property type="molecule type" value="Genomic_DNA"/>
</dbReference>
<reference evidence="2" key="1">
    <citation type="journal article" date="2021" name="bioRxiv">
        <title>Unraveling nitrogen, sulfur and carbon metabolic pathways and microbial community transcriptional responses to substrate deprivation and toxicity stresses in a bioreactor mimicking anoxic brackish coastal sediment conditions.</title>
        <authorList>
            <person name="Martins P.D."/>
            <person name="Echeveste M.J."/>
            <person name="Arshad A."/>
            <person name="Kurth J."/>
            <person name="Ouboter H."/>
            <person name="Jetten M.S.M."/>
            <person name="Welte C.U."/>
        </authorList>
    </citation>
    <scope>NUCLEOTIDE SEQUENCE</scope>
    <source>
        <strain evidence="2">MAG_39</strain>
    </source>
</reference>
<dbReference type="InterPro" id="IPR050261">
    <property type="entry name" value="FrsA_esterase"/>
</dbReference>
<accession>A0A953JBX4</accession>
<keyword evidence="2" id="KW-0378">Hydrolase</keyword>
<evidence type="ECO:0000313" key="2">
    <source>
        <dbReference type="EMBL" id="MBZ0155815.1"/>
    </source>
</evidence>
<reference evidence="2" key="2">
    <citation type="submission" date="2021-08" db="EMBL/GenBank/DDBJ databases">
        <authorList>
            <person name="Dalcin Martins P."/>
        </authorList>
    </citation>
    <scope>NUCLEOTIDE SEQUENCE</scope>
    <source>
        <strain evidence="2">MAG_39</strain>
    </source>
</reference>
<dbReference type="GO" id="GO:0016787">
    <property type="term" value="F:hydrolase activity"/>
    <property type="evidence" value="ECO:0007669"/>
    <property type="project" value="UniProtKB-KW"/>
</dbReference>
<dbReference type="PANTHER" id="PTHR22946:SF0">
    <property type="entry name" value="DIENELACTONE HYDROLASE DOMAIN-CONTAINING PROTEIN"/>
    <property type="match status" value="1"/>
</dbReference>
<proteinExistence type="predicted"/>
<dbReference type="SUPFAM" id="SSF53474">
    <property type="entry name" value="alpha/beta-Hydrolases"/>
    <property type="match status" value="1"/>
</dbReference>
<gene>
    <name evidence="2" type="ORF">K8I29_06310</name>
</gene>
<protein>
    <submittedName>
        <fullName evidence="2">Dienelactone hydrolase family protein</fullName>
    </submittedName>
</protein>